<dbReference type="Gene3D" id="3.30.450.40">
    <property type="match status" value="1"/>
</dbReference>
<evidence type="ECO:0000313" key="2">
    <source>
        <dbReference type="EMBL" id="MBF4761585.1"/>
    </source>
</evidence>
<keyword evidence="3" id="KW-1185">Reference proteome</keyword>
<feature type="domain" description="GAF" evidence="1">
    <location>
        <begin position="3"/>
        <end position="152"/>
    </location>
</feature>
<dbReference type="Proteomes" id="UP000640489">
    <property type="component" value="Unassembled WGS sequence"/>
</dbReference>
<dbReference type="AlphaFoldDB" id="A0A930VB33"/>
<dbReference type="SUPFAM" id="SSF55781">
    <property type="entry name" value="GAF domain-like"/>
    <property type="match status" value="1"/>
</dbReference>
<comment type="caution">
    <text evidence="2">The sequence shown here is derived from an EMBL/GenBank/DDBJ whole genome shotgun (WGS) entry which is preliminary data.</text>
</comment>
<evidence type="ECO:0000259" key="1">
    <source>
        <dbReference type="SMART" id="SM00065"/>
    </source>
</evidence>
<evidence type="ECO:0000313" key="3">
    <source>
        <dbReference type="Proteomes" id="UP000640489"/>
    </source>
</evidence>
<gene>
    <name evidence="2" type="ORF">ISU07_00470</name>
</gene>
<sequence length="175" mass="17872">MAGLEDVLGRSVQATRALFAAAACSVALVDDEGETLTYVVADGAGAAEIVGVTIPVGRGIGGWAAMSGQPIAVRDVQSDARFARDVAEATNYVPSAILAAPLVTPEGEVIGVTSVLDPSVDEASDWTLHVLGTLASHMALLVVGARVADPGADGYADLGHDVLRVVREWLAARPT</sequence>
<reference evidence="2" key="1">
    <citation type="submission" date="2020-11" db="EMBL/GenBank/DDBJ databases">
        <title>Nocardioides sp. nov., isolated from Soil of Cynanchum wilfordii Hemsley rhizosphere.</title>
        <authorList>
            <person name="Lee J.-S."/>
            <person name="Suh M.K."/>
            <person name="Kim J.-S."/>
        </authorList>
    </citation>
    <scope>NUCLEOTIDE SEQUENCE</scope>
    <source>
        <strain evidence="2">KCTC 19275</strain>
    </source>
</reference>
<proteinExistence type="predicted"/>
<dbReference type="InterPro" id="IPR029016">
    <property type="entry name" value="GAF-like_dom_sf"/>
</dbReference>
<name>A0A930VB33_9ACTN</name>
<dbReference type="InterPro" id="IPR003018">
    <property type="entry name" value="GAF"/>
</dbReference>
<dbReference type="EMBL" id="JADKPN010000001">
    <property type="protein sequence ID" value="MBF4761585.1"/>
    <property type="molecule type" value="Genomic_DNA"/>
</dbReference>
<protein>
    <submittedName>
        <fullName evidence="2">GAF domain-containing protein</fullName>
    </submittedName>
</protein>
<accession>A0A930VB33</accession>
<dbReference type="RefSeq" id="WP_194704794.1">
    <property type="nucleotide sequence ID" value="NZ_JADKPN010000001.1"/>
</dbReference>
<dbReference type="SMART" id="SM00065">
    <property type="entry name" value="GAF"/>
    <property type="match status" value="1"/>
</dbReference>
<organism evidence="2 3">
    <name type="scientific">Nocardioides islandensis</name>
    <dbReference type="NCBI Taxonomy" id="433663"/>
    <lineage>
        <taxon>Bacteria</taxon>
        <taxon>Bacillati</taxon>
        <taxon>Actinomycetota</taxon>
        <taxon>Actinomycetes</taxon>
        <taxon>Propionibacteriales</taxon>
        <taxon>Nocardioidaceae</taxon>
        <taxon>Nocardioides</taxon>
    </lineage>
</organism>
<dbReference type="Pfam" id="PF01590">
    <property type="entry name" value="GAF"/>
    <property type="match status" value="1"/>
</dbReference>